<evidence type="ECO:0000313" key="4">
    <source>
        <dbReference type="Proteomes" id="UP000184172"/>
    </source>
</evidence>
<keyword evidence="1 3" id="KW-0238">DNA-binding</keyword>
<name>A0A1M6FF76_9FLAO</name>
<dbReference type="STRING" id="797419.SAMN05216556_108135"/>
<reference evidence="4" key="1">
    <citation type="submission" date="2016-11" db="EMBL/GenBank/DDBJ databases">
        <authorList>
            <person name="Varghese N."/>
            <person name="Submissions S."/>
        </authorList>
    </citation>
    <scope>NUCLEOTIDE SEQUENCE [LARGE SCALE GENOMIC DNA]</scope>
    <source>
        <strain evidence="4">DSM 26349</strain>
    </source>
</reference>
<protein>
    <submittedName>
        <fullName evidence="3">DNA-binding protein, histone-like, putative</fullName>
    </submittedName>
</protein>
<dbReference type="Pfam" id="PF18291">
    <property type="entry name" value="HU-HIG"/>
    <property type="match status" value="1"/>
</dbReference>
<accession>A0A1M6FF76</accession>
<dbReference type="InterPro" id="IPR010992">
    <property type="entry name" value="IHF-like_DNA-bd_dom_sf"/>
</dbReference>
<dbReference type="InterPro" id="IPR005902">
    <property type="entry name" value="HU_DNA-bd_put"/>
</dbReference>
<gene>
    <name evidence="3" type="ORF">SAMN04487908_107132</name>
</gene>
<organism evidence="3 4">
    <name type="scientific">Aequorivita viscosa</name>
    <dbReference type="NCBI Taxonomy" id="797419"/>
    <lineage>
        <taxon>Bacteria</taxon>
        <taxon>Pseudomonadati</taxon>
        <taxon>Bacteroidota</taxon>
        <taxon>Flavobacteriia</taxon>
        <taxon>Flavobacteriales</taxon>
        <taxon>Flavobacteriaceae</taxon>
        <taxon>Aequorivita</taxon>
    </lineage>
</organism>
<feature type="domain" description="HU" evidence="2">
    <location>
        <begin position="1"/>
        <end position="121"/>
    </location>
</feature>
<dbReference type="InterPro" id="IPR041607">
    <property type="entry name" value="HU-HIG"/>
</dbReference>
<evidence type="ECO:0000259" key="2">
    <source>
        <dbReference type="Pfam" id="PF18291"/>
    </source>
</evidence>
<dbReference type="EMBL" id="FQYV01000007">
    <property type="protein sequence ID" value="SHI96370.1"/>
    <property type="molecule type" value="Genomic_DNA"/>
</dbReference>
<proteinExistence type="predicted"/>
<dbReference type="RefSeq" id="WP_073216836.1">
    <property type="nucleotide sequence ID" value="NZ_FNNS01000008.1"/>
</dbReference>
<evidence type="ECO:0000313" key="3">
    <source>
        <dbReference type="EMBL" id="SHI96370.1"/>
    </source>
</evidence>
<dbReference type="OrthoDB" id="9809801at2"/>
<keyword evidence="4" id="KW-1185">Reference proteome</keyword>
<dbReference type="Proteomes" id="UP000184172">
    <property type="component" value="Unassembled WGS sequence"/>
</dbReference>
<dbReference type="NCBIfam" id="TIGR01201">
    <property type="entry name" value="HU_rel"/>
    <property type="match status" value="1"/>
</dbReference>
<dbReference type="AlphaFoldDB" id="A0A1M6FF76"/>
<dbReference type="SUPFAM" id="SSF47729">
    <property type="entry name" value="IHF-like DNA-binding proteins"/>
    <property type="match status" value="1"/>
</dbReference>
<sequence length="130" mass="15093">MAIKYRITRRKNTMDSESEPSYIMQAVGHKEVDLRRLAYEISNMSTHTEGDVYGVLLMLIKQLKFHLADGETVVLDELGRFKITFKSDHASSPEQLDKKSIKKFGVNFLPSVPFKKWMKSELEVVREKKK</sequence>
<evidence type="ECO:0000256" key="1">
    <source>
        <dbReference type="ARBA" id="ARBA00023125"/>
    </source>
</evidence>
<dbReference type="GO" id="GO:0003677">
    <property type="term" value="F:DNA binding"/>
    <property type="evidence" value="ECO:0007669"/>
    <property type="project" value="UniProtKB-KW"/>
</dbReference>